<organism evidence="3 4">
    <name type="scientific">Pedobacter hiemivivus</name>
    <dbReference type="NCBI Taxonomy" id="2530454"/>
    <lineage>
        <taxon>Bacteria</taxon>
        <taxon>Pseudomonadati</taxon>
        <taxon>Bacteroidota</taxon>
        <taxon>Sphingobacteriia</taxon>
        <taxon>Sphingobacteriales</taxon>
        <taxon>Sphingobacteriaceae</taxon>
        <taxon>Pedobacter</taxon>
    </lineage>
</organism>
<dbReference type="GO" id="GO:0005886">
    <property type="term" value="C:plasma membrane"/>
    <property type="evidence" value="ECO:0007669"/>
    <property type="project" value="UniProtKB-SubCell"/>
</dbReference>
<feature type="transmembrane region" description="Helical" evidence="1">
    <location>
        <begin position="228"/>
        <end position="248"/>
    </location>
</feature>
<feature type="transmembrane region" description="Helical" evidence="1">
    <location>
        <begin position="146"/>
        <end position="168"/>
    </location>
</feature>
<dbReference type="Pfam" id="PF09822">
    <property type="entry name" value="ABC_transp_aux"/>
    <property type="match status" value="1"/>
</dbReference>
<feature type="domain" description="ABC-type uncharacterised transport system" evidence="2">
    <location>
        <begin position="479"/>
        <end position="577"/>
    </location>
</feature>
<dbReference type="EMBL" id="SJSM01000005">
    <property type="protein sequence ID" value="TCC96551.1"/>
    <property type="molecule type" value="Genomic_DNA"/>
</dbReference>
<dbReference type="Proteomes" id="UP000291117">
    <property type="component" value="Unassembled WGS sequence"/>
</dbReference>
<keyword evidence="4" id="KW-1185">Reference proteome</keyword>
<feature type="transmembrane region" description="Helical" evidence="1">
    <location>
        <begin position="708"/>
        <end position="730"/>
    </location>
</feature>
<evidence type="ECO:0000259" key="2">
    <source>
        <dbReference type="Pfam" id="PF09822"/>
    </source>
</evidence>
<feature type="transmembrane region" description="Helical" evidence="1">
    <location>
        <begin position="254"/>
        <end position="277"/>
    </location>
</feature>
<evidence type="ECO:0000256" key="1">
    <source>
        <dbReference type="SAM" id="Phobius"/>
    </source>
</evidence>
<proteinExistence type="predicted"/>
<keyword evidence="1" id="KW-1133">Transmembrane helix</keyword>
<comment type="caution">
    <text evidence="3">The sequence shown here is derived from an EMBL/GenBank/DDBJ whole genome shotgun (WGS) entry which is preliminary data.</text>
</comment>
<accession>A0A4R0N8T0</accession>
<keyword evidence="1" id="KW-0812">Transmembrane</keyword>
<feature type="transmembrane region" description="Helical" evidence="1">
    <location>
        <begin position="174"/>
        <end position="193"/>
    </location>
</feature>
<dbReference type="InterPro" id="IPR019196">
    <property type="entry name" value="ABC_transp_unknown"/>
</dbReference>
<gene>
    <name evidence="3" type="ORF">EZ444_11270</name>
</gene>
<dbReference type="Pfam" id="PF12679">
    <property type="entry name" value="ABC2_membrane_2"/>
    <property type="match status" value="1"/>
</dbReference>
<feature type="transmembrane region" description="Helical" evidence="1">
    <location>
        <begin position="60"/>
        <end position="79"/>
    </location>
</feature>
<name>A0A4R0N8T0_9SPHI</name>
<feature type="transmembrane region" description="Helical" evidence="1">
    <location>
        <begin position="20"/>
        <end position="40"/>
    </location>
</feature>
<dbReference type="OrthoDB" id="609779at2"/>
<feature type="transmembrane region" description="Helical" evidence="1">
    <location>
        <begin position="114"/>
        <end position="134"/>
    </location>
</feature>
<dbReference type="GO" id="GO:0140359">
    <property type="term" value="F:ABC-type transporter activity"/>
    <property type="evidence" value="ECO:0007669"/>
    <property type="project" value="InterPro"/>
</dbReference>
<keyword evidence="1" id="KW-0472">Membrane</keyword>
<dbReference type="RefSeq" id="WP_131608847.1">
    <property type="nucleotide sequence ID" value="NZ_SJSM01000005.1"/>
</dbReference>
<protein>
    <submittedName>
        <fullName evidence="3">ABC transporter permease</fullName>
    </submittedName>
</protein>
<sequence>MNKILKIAGAELKVLFYSPIAWLVLIIFTVHNGINFFELISSLRKQLLLGDNMSMITAEVYSGIFGLFTKSLAHLYLYFPLLTMGLMSRETSSGSIKLLLSSPVKTREIILGKYLAMVIYSFLLLCLLLLYVLAGNIAIKDMDYTLVISGLIGLFLLMCTFSAIGLFLSTLTSYQVVAAIGTLLVLAGLQYIGRVWKDIDILRDITSFLSIQSKSNIMIAGMLTSRDVFYYLLIIILFLCFSLFRLQSVLERKSFFYVAGKYITIVIVILLLGYASARPEFIYYKDMTATKARTISVNSQKIAKQIEGDLTITTYVNLLNNHFSYGMPEERNADLESVEGFRRFIPGLKMLYVYYYDYSTDPGISRNFINGPGSDLSKGAKRMADSMKLNIGNFLTPSEIKKRIDLSGEDNRLIRQLTYKGKHTFLRFYNDMINIPTEQEMVNALQRLLATPPLITFIKANVERSPYKLGDKGYTTFFSRKDYRTALINCGFDLMEVDLKKSIIPEKTTVLVLADPTNPLSYTEIEKIEQYIHRGGNIIIAGEPGKQDLINPLLQSLGVALKPEMVIDTANASPEVIAAAFAPGSSAIDTILPKLAAFNAVVSMPGVAGLSIDPRKGFEANTIMNNARDKTPLMVAVRRKLGNTEQRILVSGDADFISNAGLMRRSNGTPFLGRSIFSWFTNRQFPVDIDRPEAQDNQIRISRKGLMLLKLAIGWLVPALLTAAGAFMLINRKRK</sequence>
<evidence type="ECO:0000313" key="4">
    <source>
        <dbReference type="Proteomes" id="UP000291117"/>
    </source>
</evidence>
<evidence type="ECO:0000313" key="3">
    <source>
        <dbReference type="EMBL" id="TCC96551.1"/>
    </source>
</evidence>
<dbReference type="AlphaFoldDB" id="A0A4R0N8T0"/>
<reference evidence="3 4" key="1">
    <citation type="submission" date="2019-02" db="EMBL/GenBank/DDBJ databases">
        <title>Pedobacter sp. RP-3-8 sp. nov., isolated from Arctic soil.</title>
        <authorList>
            <person name="Dahal R.H."/>
        </authorList>
    </citation>
    <scope>NUCLEOTIDE SEQUENCE [LARGE SCALE GENOMIC DNA]</scope>
    <source>
        <strain evidence="3 4">RP-3-8</strain>
    </source>
</reference>